<comment type="caution">
    <text evidence="2">The sequence shown here is derived from an EMBL/GenBank/DDBJ whole genome shotgun (WGS) entry which is preliminary data.</text>
</comment>
<gene>
    <name evidence="2" type="ORF">DASC09_007220</name>
</gene>
<proteinExistence type="predicted"/>
<evidence type="ECO:0000313" key="3">
    <source>
        <dbReference type="Proteomes" id="UP001360560"/>
    </source>
</evidence>
<evidence type="ECO:0000256" key="1">
    <source>
        <dbReference type="SAM" id="MobiDB-lite"/>
    </source>
</evidence>
<sequence length="526" mass="60046">MTQYSNTHYHSSDANQHPMVNEPGRSDTEFSFEQRPSFLNIEVQNEHNEVIAYNNNGVSIDHPKREKSFRNFFKKKPAPSSSSSRRSSPVKATQSSEGPLGIEDDLNALKINTASRQNLQIPSPLSPNLSIASDASFRSDDESSLTASSTSKISTKWKMMRNNFDKNEEHDHKSMMISKYLMDHYYDSDNFNWEEISEIYLFGGVVSHVFSKKGVSLTTKKQCNVLMNWLLLGGDKYGEETFLLDHEFIDNIDIYTLEDSKQLALLLKYFAPLVKTLDLFKQAVSFFKENTDNNEKLKEKSNNVKVLESVSNKRGFPIPLSQALYANWLIQFTDGAANDEFSSQQKFQDQDVMRYFRRSARNSLVLKILHNSHYFDGLLDYLKEAERKNPTGSIPTSISVYAPSLASMNTSITNQELNMFVSTFVEKDNQTSLGLALYGIANSCHVQKYFNKAINIFELSAHLSFDRDCCLMAVEGLSNGYGFGKKHGKESKFHRKRRLAHIYRIMKTRHGESDVGSSWAFKSKYD</sequence>
<feature type="region of interest" description="Disordered" evidence="1">
    <location>
        <begin position="1"/>
        <end position="33"/>
    </location>
</feature>
<reference evidence="2 3" key="1">
    <citation type="journal article" date="2023" name="Elife">
        <title>Identification of key yeast species and microbe-microbe interactions impacting larval growth of Drosophila in the wild.</title>
        <authorList>
            <person name="Mure A."/>
            <person name="Sugiura Y."/>
            <person name="Maeda R."/>
            <person name="Honda K."/>
            <person name="Sakurai N."/>
            <person name="Takahashi Y."/>
            <person name="Watada M."/>
            <person name="Katoh T."/>
            <person name="Gotoh A."/>
            <person name="Gotoh Y."/>
            <person name="Taniguchi I."/>
            <person name="Nakamura K."/>
            <person name="Hayashi T."/>
            <person name="Katayama T."/>
            <person name="Uemura T."/>
            <person name="Hattori Y."/>
        </authorList>
    </citation>
    <scope>NUCLEOTIDE SEQUENCE [LARGE SCALE GENOMIC DNA]</scope>
    <source>
        <strain evidence="2 3">SC-9</strain>
    </source>
</reference>
<name>A0AAV5QFF9_9ASCO</name>
<organism evidence="2 3">
    <name type="scientific">Saccharomycopsis crataegensis</name>
    <dbReference type="NCBI Taxonomy" id="43959"/>
    <lineage>
        <taxon>Eukaryota</taxon>
        <taxon>Fungi</taxon>
        <taxon>Dikarya</taxon>
        <taxon>Ascomycota</taxon>
        <taxon>Saccharomycotina</taxon>
        <taxon>Saccharomycetes</taxon>
        <taxon>Saccharomycopsidaceae</taxon>
        <taxon>Saccharomycopsis</taxon>
    </lineage>
</organism>
<keyword evidence="3" id="KW-1185">Reference proteome</keyword>
<feature type="region of interest" description="Disordered" evidence="1">
    <location>
        <begin position="73"/>
        <end position="102"/>
    </location>
</feature>
<protein>
    <submittedName>
        <fullName evidence="2">Uncharacterized protein</fullName>
    </submittedName>
</protein>
<dbReference type="RefSeq" id="XP_064850397.1">
    <property type="nucleotide sequence ID" value="XM_064994325.1"/>
</dbReference>
<evidence type="ECO:0000313" key="2">
    <source>
        <dbReference type="EMBL" id="GMM33397.1"/>
    </source>
</evidence>
<dbReference type="Proteomes" id="UP001360560">
    <property type="component" value="Unassembled WGS sequence"/>
</dbReference>
<dbReference type="GeneID" id="90071376"/>
<dbReference type="AlphaFoldDB" id="A0AAV5QFF9"/>
<feature type="compositionally biased region" description="Polar residues" evidence="1">
    <location>
        <begin position="1"/>
        <end position="15"/>
    </location>
</feature>
<accession>A0AAV5QFF9</accession>
<dbReference type="EMBL" id="BTFZ01000001">
    <property type="protein sequence ID" value="GMM33397.1"/>
    <property type="molecule type" value="Genomic_DNA"/>
</dbReference>